<proteinExistence type="predicted"/>
<protein>
    <recommendedName>
        <fullName evidence="2">Secreted protein CSS2 C-terminal domain-containing protein</fullName>
    </recommendedName>
</protein>
<feature type="signal peptide" evidence="1">
    <location>
        <begin position="1"/>
        <end position="22"/>
    </location>
</feature>
<dbReference type="InterPro" id="IPR046624">
    <property type="entry name" value="CSS2_C"/>
</dbReference>
<dbReference type="Pfam" id="PF20521">
    <property type="entry name" value="DUF6736"/>
    <property type="match status" value="1"/>
</dbReference>
<reference evidence="3" key="1">
    <citation type="submission" date="2022-11" db="EMBL/GenBank/DDBJ databases">
        <authorList>
            <person name="Petersen C."/>
        </authorList>
    </citation>
    <scope>NUCLEOTIDE SEQUENCE</scope>
    <source>
        <strain evidence="3">IBT 30069</strain>
    </source>
</reference>
<evidence type="ECO:0000256" key="1">
    <source>
        <dbReference type="SAM" id="SignalP"/>
    </source>
</evidence>
<gene>
    <name evidence="3" type="ORF">N7456_000568</name>
</gene>
<dbReference type="OrthoDB" id="5059029at2759"/>
<accession>A0A9W9GCP5</accession>
<reference evidence="3" key="2">
    <citation type="journal article" date="2023" name="IMA Fungus">
        <title>Comparative genomic study of the Penicillium genus elucidates a diverse pangenome and 15 lateral gene transfer events.</title>
        <authorList>
            <person name="Petersen C."/>
            <person name="Sorensen T."/>
            <person name="Nielsen M.R."/>
            <person name="Sondergaard T.E."/>
            <person name="Sorensen J.L."/>
            <person name="Fitzpatrick D.A."/>
            <person name="Frisvad J.C."/>
            <person name="Nielsen K.L."/>
        </authorList>
    </citation>
    <scope>NUCLEOTIDE SEQUENCE</scope>
    <source>
        <strain evidence="3">IBT 30069</strain>
    </source>
</reference>
<sequence length="199" mass="21467">MVKFSILLCGVLACVLVDLCLARDIETTTVMTAPIVQEWDDGLSNMTVTLHVINADYAWEYDNTTSDLTKREGTFTVATVVKTGAEVITPGKGAKEIWAFIAGIIKSKSEANSCTLNYGTDTSSEYFYGYAYKATTTGKDCGTTVEGKTILNAVDKCASTLHFKGAAVGCCTFRHGATWHGHLQLSAEPNIYPVHTVTC</sequence>
<comment type="caution">
    <text evidence="3">The sequence shown here is derived from an EMBL/GenBank/DDBJ whole genome shotgun (WGS) entry which is preliminary data.</text>
</comment>
<dbReference type="AlphaFoldDB" id="A0A9W9GCP5"/>
<keyword evidence="4" id="KW-1185">Reference proteome</keyword>
<feature type="chain" id="PRO_5040972778" description="Secreted protein CSS2 C-terminal domain-containing protein" evidence="1">
    <location>
        <begin position="23"/>
        <end position="199"/>
    </location>
</feature>
<name>A0A9W9GCP5_9EURO</name>
<evidence type="ECO:0000313" key="4">
    <source>
        <dbReference type="Proteomes" id="UP001149165"/>
    </source>
</evidence>
<keyword evidence="1" id="KW-0732">Signal</keyword>
<organism evidence="3 4">
    <name type="scientific">Penicillium angulare</name>
    <dbReference type="NCBI Taxonomy" id="116970"/>
    <lineage>
        <taxon>Eukaryota</taxon>
        <taxon>Fungi</taxon>
        <taxon>Dikarya</taxon>
        <taxon>Ascomycota</taxon>
        <taxon>Pezizomycotina</taxon>
        <taxon>Eurotiomycetes</taxon>
        <taxon>Eurotiomycetidae</taxon>
        <taxon>Eurotiales</taxon>
        <taxon>Aspergillaceae</taxon>
        <taxon>Penicillium</taxon>
    </lineage>
</organism>
<dbReference type="Proteomes" id="UP001149165">
    <property type="component" value="Unassembled WGS sequence"/>
</dbReference>
<feature type="domain" description="Secreted protein CSS2 C-terminal" evidence="2">
    <location>
        <begin position="64"/>
        <end position="188"/>
    </location>
</feature>
<dbReference type="EMBL" id="JAPQKH010000001">
    <property type="protein sequence ID" value="KAJ5116220.1"/>
    <property type="molecule type" value="Genomic_DNA"/>
</dbReference>
<evidence type="ECO:0000259" key="2">
    <source>
        <dbReference type="Pfam" id="PF20521"/>
    </source>
</evidence>
<evidence type="ECO:0000313" key="3">
    <source>
        <dbReference type="EMBL" id="KAJ5116220.1"/>
    </source>
</evidence>